<evidence type="ECO:0000313" key="2">
    <source>
        <dbReference type="Proteomes" id="UP000030671"/>
    </source>
</evidence>
<sequence>MHSRSRRDRHLALGRFDQDGLVISQSICATVLELLSERCRERRAGSEQVLAGSRLADYIDLENSLSSPFGLSGPLRASVSATRMAVHVRV</sequence>
<dbReference type="KEGG" id="hir:HETIRDRAFT_142967"/>
<dbReference type="Proteomes" id="UP000030671">
    <property type="component" value="Unassembled WGS sequence"/>
</dbReference>
<proteinExistence type="predicted"/>
<dbReference type="InParanoid" id="W4K049"/>
<dbReference type="AlphaFoldDB" id="W4K049"/>
<keyword evidence="2" id="KW-1185">Reference proteome</keyword>
<protein>
    <submittedName>
        <fullName evidence="1">Uncharacterized protein</fullName>
    </submittedName>
</protein>
<gene>
    <name evidence="1" type="ORF">HETIRDRAFT_142967</name>
</gene>
<dbReference type="GeneID" id="20667024"/>
<name>W4K049_HETIT</name>
<dbReference type="EMBL" id="KI925461">
    <property type="protein sequence ID" value="ETW79104.1"/>
    <property type="molecule type" value="Genomic_DNA"/>
</dbReference>
<dbReference type="RefSeq" id="XP_009549370.1">
    <property type="nucleotide sequence ID" value="XM_009551075.1"/>
</dbReference>
<evidence type="ECO:0000313" key="1">
    <source>
        <dbReference type="EMBL" id="ETW79104.1"/>
    </source>
</evidence>
<dbReference type="HOGENOM" id="CLU_2441133_0_0_1"/>
<accession>W4K049</accession>
<reference evidence="1 2" key="1">
    <citation type="journal article" date="2012" name="New Phytol.">
        <title>Insight into trade-off between wood decay and parasitism from the genome of a fungal forest pathogen.</title>
        <authorList>
            <person name="Olson A."/>
            <person name="Aerts A."/>
            <person name="Asiegbu F."/>
            <person name="Belbahri L."/>
            <person name="Bouzid O."/>
            <person name="Broberg A."/>
            <person name="Canback B."/>
            <person name="Coutinho P.M."/>
            <person name="Cullen D."/>
            <person name="Dalman K."/>
            <person name="Deflorio G."/>
            <person name="van Diepen L.T."/>
            <person name="Dunand C."/>
            <person name="Duplessis S."/>
            <person name="Durling M."/>
            <person name="Gonthier P."/>
            <person name="Grimwood J."/>
            <person name="Fossdal C.G."/>
            <person name="Hansson D."/>
            <person name="Henrissat B."/>
            <person name="Hietala A."/>
            <person name="Himmelstrand K."/>
            <person name="Hoffmeister D."/>
            <person name="Hogberg N."/>
            <person name="James T.Y."/>
            <person name="Karlsson M."/>
            <person name="Kohler A."/>
            <person name="Kues U."/>
            <person name="Lee Y.H."/>
            <person name="Lin Y.C."/>
            <person name="Lind M."/>
            <person name="Lindquist E."/>
            <person name="Lombard V."/>
            <person name="Lucas S."/>
            <person name="Lunden K."/>
            <person name="Morin E."/>
            <person name="Murat C."/>
            <person name="Park J."/>
            <person name="Raffaello T."/>
            <person name="Rouze P."/>
            <person name="Salamov A."/>
            <person name="Schmutz J."/>
            <person name="Solheim H."/>
            <person name="Stahlberg J."/>
            <person name="Velez H."/>
            <person name="de Vries R.P."/>
            <person name="Wiebenga A."/>
            <person name="Woodward S."/>
            <person name="Yakovlev I."/>
            <person name="Garbelotto M."/>
            <person name="Martin F."/>
            <person name="Grigoriev I.V."/>
            <person name="Stenlid J."/>
        </authorList>
    </citation>
    <scope>NUCLEOTIDE SEQUENCE [LARGE SCALE GENOMIC DNA]</scope>
    <source>
        <strain evidence="1 2">TC 32-1</strain>
    </source>
</reference>
<organism evidence="1 2">
    <name type="scientific">Heterobasidion irregulare (strain TC 32-1)</name>
    <dbReference type="NCBI Taxonomy" id="747525"/>
    <lineage>
        <taxon>Eukaryota</taxon>
        <taxon>Fungi</taxon>
        <taxon>Dikarya</taxon>
        <taxon>Basidiomycota</taxon>
        <taxon>Agaricomycotina</taxon>
        <taxon>Agaricomycetes</taxon>
        <taxon>Russulales</taxon>
        <taxon>Bondarzewiaceae</taxon>
        <taxon>Heterobasidion</taxon>
        <taxon>Heterobasidion annosum species complex</taxon>
    </lineage>
</organism>